<reference evidence="1" key="1">
    <citation type="submission" date="2020-04" db="EMBL/GenBank/DDBJ databases">
        <authorList>
            <person name="Chiriac C."/>
            <person name="Salcher M."/>
            <person name="Ghai R."/>
            <person name="Kavagutti S V."/>
        </authorList>
    </citation>
    <scope>NUCLEOTIDE SEQUENCE</scope>
</reference>
<sequence>MAGLISRIGSSEPSSNPFAVVLSDTVDLTRVAKALYVGGGGNIVLIGEDSDTALTFANVPSGYILPVRVRRILLTGTTAANILGL</sequence>
<evidence type="ECO:0000313" key="1">
    <source>
        <dbReference type="EMBL" id="CAB4152929.1"/>
    </source>
</evidence>
<organism evidence="1">
    <name type="scientific">uncultured Caudovirales phage</name>
    <dbReference type="NCBI Taxonomy" id="2100421"/>
    <lineage>
        <taxon>Viruses</taxon>
        <taxon>Duplodnaviria</taxon>
        <taxon>Heunggongvirae</taxon>
        <taxon>Uroviricota</taxon>
        <taxon>Caudoviricetes</taxon>
        <taxon>Peduoviridae</taxon>
        <taxon>Maltschvirus</taxon>
        <taxon>Maltschvirus maltsch</taxon>
    </lineage>
</organism>
<proteinExistence type="predicted"/>
<name>A0A6J5NBH5_9CAUD</name>
<protein>
    <submittedName>
        <fullName evidence="1">Uncharacterized protein</fullName>
    </submittedName>
</protein>
<accession>A0A6J5NBH5</accession>
<dbReference type="EMBL" id="LR796590">
    <property type="protein sequence ID" value="CAB4152929.1"/>
    <property type="molecule type" value="Genomic_DNA"/>
</dbReference>
<gene>
    <name evidence="1" type="ORF">UFOVP616_36</name>
</gene>